<gene>
    <name evidence="2" type="ORF">R5W23_004798</name>
</gene>
<dbReference type="InterPro" id="IPR046348">
    <property type="entry name" value="SIS_dom_sf"/>
</dbReference>
<protein>
    <submittedName>
        <fullName evidence="2">SIS domain-containing protein</fullName>
    </submittedName>
</protein>
<evidence type="ECO:0000259" key="1">
    <source>
        <dbReference type="PROSITE" id="PS51464"/>
    </source>
</evidence>
<dbReference type="InterPro" id="IPR035461">
    <property type="entry name" value="GmhA/DiaA"/>
</dbReference>
<dbReference type="Pfam" id="PF13580">
    <property type="entry name" value="SIS_2"/>
    <property type="match status" value="1"/>
</dbReference>
<dbReference type="CDD" id="cd05006">
    <property type="entry name" value="SIS_GmhA"/>
    <property type="match status" value="1"/>
</dbReference>
<dbReference type="RefSeq" id="WP_261189364.1">
    <property type="nucleotide sequence ID" value="NZ_JAXBLV010000234.1"/>
</dbReference>
<name>A0ABU5F6T5_9BACT</name>
<keyword evidence="3" id="KW-1185">Reference proteome</keyword>
<dbReference type="EMBL" id="JAXBLV010000234">
    <property type="protein sequence ID" value="MDY3563298.1"/>
    <property type="molecule type" value="Genomic_DNA"/>
</dbReference>
<organism evidence="2 3">
    <name type="scientific">Gemmata algarum</name>
    <dbReference type="NCBI Taxonomy" id="2975278"/>
    <lineage>
        <taxon>Bacteria</taxon>
        <taxon>Pseudomonadati</taxon>
        <taxon>Planctomycetota</taxon>
        <taxon>Planctomycetia</taxon>
        <taxon>Gemmatales</taxon>
        <taxon>Gemmataceae</taxon>
        <taxon>Gemmata</taxon>
    </lineage>
</organism>
<dbReference type="PANTHER" id="PTHR30390:SF6">
    <property type="entry name" value="DNAA INITIATOR-ASSOCIATING PROTEIN DIAA"/>
    <property type="match status" value="1"/>
</dbReference>
<reference evidence="3" key="1">
    <citation type="journal article" date="2023" name="Mar. Drugs">
        <title>Gemmata algarum, a Novel Planctomycete Isolated from an Algal Mat, Displays Antimicrobial Activity.</title>
        <authorList>
            <person name="Kumar G."/>
            <person name="Kallscheuer N."/>
            <person name="Kashif M."/>
            <person name="Ahamad S."/>
            <person name="Jagadeeshwari U."/>
            <person name="Pannikurungottu S."/>
            <person name="Haufschild T."/>
            <person name="Kabuu M."/>
            <person name="Sasikala C."/>
            <person name="Jogler C."/>
            <person name="Ramana C."/>
        </authorList>
    </citation>
    <scope>NUCLEOTIDE SEQUENCE [LARGE SCALE GENOMIC DNA]</scope>
    <source>
        <strain evidence="3">JC673</strain>
    </source>
</reference>
<dbReference type="PROSITE" id="PS51464">
    <property type="entry name" value="SIS"/>
    <property type="match status" value="1"/>
</dbReference>
<comment type="caution">
    <text evidence="2">The sequence shown here is derived from an EMBL/GenBank/DDBJ whole genome shotgun (WGS) entry which is preliminary data.</text>
</comment>
<dbReference type="Proteomes" id="UP001272242">
    <property type="component" value="Unassembled WGS sequence"/>
</dbReference>
<proteinExistence type="predicted"/>
<evidence type="ECO:0000313" key="3">
    <source>
        <dbReference type="Proteomes" id="UP001272242"/>
    </source>
</evidence>
<evidence type="ECO:0000313" key="2">
    <source>
        <dbReference type="EMBL" id="MDY3563298.1"/>
    </source>
</evidence>
<dbReference type="InterPro" id="IPR050099">
    <property type="entry name" value="SIS_GmhA/DiaA_subfam"/>
</dbReference>
<dbReference type="InterPro" id="IPR001347">
    <property type="entry name" value="SIS_dom"/>
</dbReference>
<dbReference type="PANTHER" id="PTHR30390">
    <property type="entry name" value="SEDOHEPTULOSE 7-PHOSPHATE ISOMERASE / DNAA INITIATOR-ASSOCIATING FACTOR FOR REPLICATION INITIATION"/>
    <property type="match status" value="1"/>
</dbReference>
<dbReference type="Gene3D" id="3.40.50.10490">
    <property type="entry name" value="Glucose-6-phosphate isomerase like protein, domain 1"/>
    <property type="match status" value="1"/>
</dbReference>
<sequence length="208" mass="21798">MSFTQQFLAEAGEIIAKLDIAAIDRTVKALADTRARGGRLFILGVGGSASNAAHAVNDFRKIAGIETYSPTDNVSELTARTNDEGWETVFSEWLKGSRLNSKDAVLVFSVGGGDLERNVSPNLVRAVQHAKAVGATVCGIVGRDGGYTAKVADACVIVPTVNAAHVTPHAEAFQAVVWHLFVTHPALKAAATKWETTAAADAATKKAA</sequence>
<feature type="domain" description="SIS" evidence="1">
    <location>
        <begin position="30"/>
        <end position="208"/>
    </location>
</feature>
<dbReference type="SUPFAM" id="SSF53697">
    <property type="entry name" value="SIS domain"/>
    <property type="match status" value="1"/>
</dbReference>
<accession>A0ABU5F6T5</accession>